<proteinExistence type="predicted"/>
<gene>
    <name evidence="5" type="ORF">MNBD_ALPHA09-107</name>
</gene>
<accession>A0A3B0T8F2</accession>
<organism evidence="5">
    <name type="scientific">hydrothermal vent metagenome</name>
    <dbReference type="NCBI Taxonomy" id="652676"/>
    <lineage>
        <taxon>unclassified sequences</taxon>
        <taxon>metagenomes</taxon>
        <taxon>ecological metagenomes</taxon>
    </lineage>
</organism>
<evidence type="ECO:0000256" key="2">
    <source>
        <dbReference type="ARBA" id="ARBA00022723"/>
    </source>
</evidence>
<dbReference type="Gene3D" id="1.10.760.10">
    <property type="entry name" value="Cytochrome c-like domain"/>
    <property type="match status" value="1"/>
</dbReference>
<keyword evidence="3" id="KW-0408">Iron</keyword>
<name>A0A3B0T8F2_9ZZZZ</name>
<dbReference type="EMBL" id="UOEM01000077">
    <property type="protein sequence ID" value="VAW14705.1"/>
    <property type="molecule type" value="Genomic_DNA"/>
</dbReference>
<dbReference type="SUPFAM" id="SSF51004">
    <property type="entry name" value="C-terminal (heme d1) domain of cytochrome cd1-nitrite reductase"/>
    <property type="match status" value="1"/>
</dbReference>
<dbReference type="GO" id="GO:0009055">
    <property type="term" value="F:electron transfer activity"/>
    <property type="evidence" value="ECO:0007669"/>
    <property type="project" value="InterPro"/>
</dbReference>
<dbReference type="AlphaFoldDB" id="A0A3B0T8F2"/>
<dbReference type="InterPro" id="IPR009056">
    <property type="entry name" value="Cyt_c-like_dom"/>
</dbReference>
<dbReference type="Gene3D" id="2.140.10.20">
    <property type="entry name" value="C-terminal (heme d1) domain of cytochrome cd1-nitrite reductase"/>
    <property type="match status" value="1"/>
</dbReference>
<keyword evidence="2" id="KW-0479">Metal-binding</keyword>
<feature type="domain" description="Cytochrome c" evidence="4">
    <location>
        <begin position="28"/>
        <end position="106"/>
    </location>
</feature>
<evidence type="ECO:0000313" key="5">
    <source>
        <dbReference type="EMBL" id="VAW14705.1"/>
    </source>
</evidence>
<evidence type="ECO:0000256" key="3">
    <source>
        <dbReference type="ARBA" id="ARBA00023004"/>
    </source>
</evidence>
<dbReference type="PROSITE" id="PS51007">
    <property type="entry name" value="CYTC"/>
    <property type="match status" value="1"/>
</dbReference>
<reference evidence="5" key="1">
    <citation type="submission" date="2018-06" db="EMBL/GenBank/DDBJ databases">
        <authorList>
            <person name="Zhirakovskaya E."/>
        </authorList>
    </citation>
    <scope>NUCLEOTIDE SEQUENCE</scope>
</reference>
<dbReference type="Pfam" id="PF02239">
    <property type="entry name" value="Cytochrom_D1"/>
    <property type="match status" value="2"/>
</dbReference>
<evidence type="ECO:0000256" key="1">
    <source>
        <dbReference type="ARBA" id="ARBA00022617"/>
    </source>
</evidence>
<dbReference type="InterPro" id="IPR011048">
    <property type="entry name" value="Haem_d1_sf"/>
</dbReference>
<dbReference type="Pfam" id="PF13442">
    <property type="entry name" value="Cytochrome_CBB3"/>
    <property type="match status" value="1"/>
</dbReference>
<keyword evidence="1" id="KW-0349">Heme</keyword>
<dbReference type="GO" id="GO:0046872">
    <property type="term" value="F:metal ion binding"/>
    <property type="evidence" value="ECO:0007669"/>
    <property type="project" value="UniProtKB-KW"/>
</dbReference>
<dbReference type="SUPFAM" id="SSF46626">
    <property type="entry name" value="Cytochrome c"/>
    <property type="match status" value="1"/>
</dbReference>
<protein>
    <submittedName>
        <fullName evidence="5">Nitrite reductase associated c-type cytochorome NirN</fullName>
    </submittedName>
</protein>
<dbReference type="CDD" id="cd20777">
    <property type="entry name" value="8prop_heme-binding_NirN"/>
    <property type="match status" value="1"/>
</dbReference>
<evidence type="ECO:0000259" key="4">
    <source>
        <dbReference type="PROSITE" id="PS51007"/>
    </source>
</evidence>
<dbReference type="InterPro" id="IPR003143">
    <property type="entry name" value="Cyt_cd1_C_sf"/>
</dbReference>
<dbReference type="GO" id="GO:0020037">
    <property type="term" value="F:heme binding"/>
    <property type="evidence" value="ECO:0007669"/>
    <property type="project" value="InterPro"/>
</dbReference>
<dbReference type="PANTHER" id="PTHR47197">
    <property type="entry name" value="PROTEIN NIRF"/>
    <property type="match status" value="1"/>
</dbReference>
<dbReference type="PANTHER" id="PTHR47197:SF3">
    <property type="entry name" value="DIHYDRO-HEME D1 DEHYDROGENASE"/>
    <property type="match status" value="1"/>
</dbReference>
<dbReference type="InterPro" id="IPR036909">
    <property type="entry name" value="Cyt_c-like_dom_sf"/>
</dbReference>
<sequence>MSKVFLLPLVTAALLGGAALAEAAAEPVAGGEAKKLFAEYCAECHGQNRLGGIGPALIPQTLARKGAKLVLETITQGRPQTQMAGFAEQFTGDQIAALAAYVGTPLAQVPKWGAGQITASRVVNPDYVPAPAPVYDADPYNLFVVVETGDHHVTILDGDRFEPLTRFATRYALHGGPKFTPDGRFVFFMSRDGWVTKYDLWSLQIVAEVRAGINSRNIAISADGRHIAVANYLPHSLVILSADDLNVAKIIDIVDAKGKTSRVSAVYQAAPRSSFILALKDIPEIWEVFYGEDPPFIGFVHDYRIEGPPKLNDPFPVRKIGLDDYLDNFFFVPGYEYLIGTPRDARNAQVVDLVIGKKIADIDIAGLPLLGSGIPWSWNGRPVMATPHLKDARISIIDTTDWSVIKTLKTLGPGFFMRSHDNSPYVWADVFFGPNKDVLHVFDKASVEIVKTLRPAPGKTAAHIEFDRDGSHAIVSVWDDDGAIVIYDSQTLEEVKRIRMRKPSGKYNVWNKITLEDGTSH</sequence>
<dbReference type="InterPro" id="IPR051200">
    <property type="entry name" value="Host-pathogen_enzymatic-act"/>
</dbReference>